<feature type="compositionally biased region" description="Polar residues" evidence="1">
    <location>
        <begin position="698"/>
        <end position="709"/>
    </location>
</feature>
<gene>
    <name evidence="2" type="ORF">PVIIG_03849</name>
</gene>
<evidence type="ECO:0000313" key="3">
    <source>
        <dbReference type="Proteomes" id="UP000053562"/>
    </source>
</evidence>
<feature type="compositionally biased region" description="Basic and acidic residues" evidence="1">
    <location>
        <begin position="152"/>
        <end position="166"/>
    </location>
</feature>
<proteinExistence type="predicted"/>
<evidence type="ECO:0000313" key="2">
    <source>
        <dbReference type="EMBL" id="KMZ82041.1"/>
    </source>
</evidence>
<dbReference type="EMBL" id="KQ234218">
    <property type="protein sequence ID" value="KMZ82041.1"/>
    <property type="molecule type" value="Genomic_DNA"/>
</dbReference>
<feature type="compositionally biased region" description="Polar residues" evidence="1">
    <location>
        <begin position="134"/>
        <end position="151"/>
    </location>
</feature>
<name>A0A0J9SHG8_PLAVI</name>
<feature type="region of interest" description="Disordered" evidence="1">
    <location>
        <begin position="254"/>
        <end position="557"/>
    </location>
</feature>
<feature type="region of interest" description="Disordered" evidence="1">
    <location>
        <begin position="698"/>
        <end position="759"/>
    </location>
</feature>
<feature type="compositionally biased region" description="Basic residues" evidence="1">
    <location>
        <begin position="319"/>
        <end position="328"/>
    </location>
</feature>
<dbReference type="OrthoDB" id="377918at2759"/>
<feature type="compositionally biased region" description="Low complexity" evidence="1">
    <location>
        <begin position="447"/>
        <end position="467"/>
    </location>
</feature>
<dbReference type="AlphaFoldDB" id="A0A0J9SHG8"/>
<feature type="compositionally biased region" description="Basic and acidic residues" evidence="1">
    <location>
        <begin position="390"/>
        <end position="404"/>
    </location>
</feature>
<feature type="compositionally biased region" description="Basic and acidic residues" evidence="1">
    <location>
        <begin position="710"/>
        <end position="746"/>
    </location>
</feature>
<feature type="compositionally biased region" description="Basic and acidic residues" evidence="1">
    <location>
        <begin position="469"/>
        <end position="481"/>
    </location>
</feature>
<feature type="compositionally biased region" description="Basic residues" evidence="1">
    <location>
        <begin position="105"/>
        <end position="128"/>
    </location>
</feature>
<feature type="compositionally biased region" description="Basic and acidic residues" evidence="1">
    <location>
        <begin position="417"/>
        <end position="430"/>
    </location>
</feature>
<dbReference type="Proteomes" id="UP000053562">
    <property type="component" value="Unassembled WGS sequence"/>
</dbReference>
<protein>
    <submittedName>
        <fullName evidence="2">Uncharacterized protein</fullName>
    </submittedName>
</protein>
<accession>A0A0J9SHG8</accession>
<feature type="compositionally biased region" description="Basic and acidic residues" evidence="1">
    <location>
        <begin position="342"/>
        <end position="355"/>
    </location>
</feature>
<feature type="compositionally biased region" description="Basic and acidic residues" evidence="1">
    <location>
        <begin position="363"/>
        <end position="384"/>
    </location>
</feature>
<organism evidence="2 3">
    <name type="scientific">Plasmodium vivax India VII</name>
    <dbReference type="NCBI Taxonomy" id="1077284"/>
    <lineage>
        <taxon>Eukaryota</taxon>
        <taxon>Sar</taxon>
        <taxon>Alveolata</taxon>
        <taxon>Apicomplexa</taxon>
        <taxon>Aconoidasida</taxon>
        <taxon>Haemosporida</taxon>
        <taxon>Plasmodiidae</taxon>
        <taxon>Plasmodium</taxon>
        <taxon>Plasmodium (Plasmodium)</taxon>
    </lineage>
</organism>
<evidence type="ECO:0000256" key="1">
    <source>
        <dbReference type="SAM" id="MobiDB-lite"/>
    </source>
</evidence>
<feature type="compositionally biased region" description="Basic and acidic residues" evidence="1">
    <location>
        <begin position="254"/>
        <end position="280"/>
    </location>
</feature>
<reference evidence="2 3" key="1">
    <citation type="submission" date="2011-08" db="EMBL/GenBank/DDBJ databases">
        <title>The Genome Sequence of Plasmodium vivax India VII.</title>
        <authorList>
            <consortium name="The Broad Institute Genome Sequencing Platform"/>
            <consortium name="The Broad Institute Genome Sequencing Center for Infectious Disease"/>
            <person name="Neafsey D."/>
            <person name="Carlton J."/>
            <person name="Barnwell J."/>
            <person name="Collins W."/>
            <person name="Escalante A."/>
            <person name="Mullikin J."/>
            <person name="Saul A."/>
            <person name="Guigo R."/>
            <person name="Camara F."/>
            <person name="Young S.K."/>
            <person name="Zeng Q."/>
            <person name="Gargeya S."/>
            <person name="Fitzgerald M."/>
            <person name="Haas B."/>
            <person name="Abouelleil A."/>
            <person name="Alvarado L."/>
            <person name="Arachchi H.M."/>
            <person name="Berlin A."/>
            <person name="Brown A."/>
            <person name="Chapman S.B."/>
            <person name="Chen Z."/>
            <person name="Dunbar C."/>
            <person name="Freedman E."/>
            <person name="Gearin G."/>
            <person name="Gellesch M."/>
            <person name="Goldberg J."/>
            <person name="Griggs A."/>
            <person name="Gujja S."/>
            <person name="Heiman D."/>
            <person name="Howarth C."/>
            <person name="Larson L."/>
            <person name="Lui A."/>
            <person name="MacDonald P.J.P."/>
            <person name="Montmayeur A."/>
            <person name="Murphy C."/>
            <person name="Neiman D."/>
            <person name="Pearson M."/>
            <person name="Priest M."/>
            <person name="Roberts A."/>
            <person name="Saif S."/>
            <person name="Shea T."/>
            <person name="Shenoy N."/>
            <person name="Sisk P."/>
            <person name="Stolte C."/>
            <person name="Sykes S."/>
            <person name="Wortman J."/>
            <person name="Nusbaum C."/>
            <person name="Birren B."/>
        </authorList>
    </citation>
    <scope>NUCLEOTIDE SEQUENCE [LARGE SCALE GENOMIC DNA]</scope>
    <source>
        <strain evidence="2 3">India VII</strain>
    </source>
</reference>
<feature type="compositionally biased region" description="Polar residues" evidence="1">
    <location>
        <begin position="172"/>
        <end position="186"/>
    </location>
</feature>
<sequence>MMEEASCIPGYRSINAQLLYRPQEDYAFVNDIKARPFFYNPYFRKEPEGPYVKEYHEKYPMGEPPNGCVFSPLTMAQQTMNRQCNPFVSYPYGVPRDPPYEKCSKCKGNKKSKKEKREKKEKSRHQIGHHNDHQSGSFASKLSSPIDYNQPHNEENHFDQTRDHPAVHYPQEGSSQGGDSPYSSFEMTTAHNLEGSYPRANGGESACDELESPIRNCAEYVHVDKPDYHYSYNEKANKNSQEGLQKVDGNFVQHRSDPHLSDDGEHPSEQKVTFDVKGEDQFSTMFADSDEERSSPHNAEAQNEVEGILSQYINDIKKKGPNGRKHQSKGSTSGDDPCDTPVRIKRDAEDLHDNEMVAVKMSAQEKGKTPKTSDARPGDGAKRDKHDKHDKHDKQPVKQVKICEDENVWNKYSVTESCKKGDASNERLKVEGSSGRGAHDSRSLHNSRSPRSAHIPHSPRSPHSLLSQRDTERGKTSDHHGRACKQATPKNEAAKREVIQARHKRETANVPQMSTSNEEDKWGAISAKKSAPKHRRGGYYPHKDIMPPKRKTEKKELTYKSSKIAIGRTKSLRFRRGTVTFPTKNINFPHRKKSILSKQKSMVETKLKKQNTVALKRRKTMSRLSSMKNPPYTIVLNKKKVINTHKGIHPLENKKDKTSGTTTPFGARKMLARSKTKVLLIDNETKIFKKENVKMVSTNPFNPVASSVESSRRKEPQNEKEKRETDTTGSGKRESAHLSANADKKKPYQGSVRSKLKSKKEEMFQKIISLTKNMKEKPLKKKYNDQIDPRDLLSVTSNNSSAAADDDL</sequence>
<feature type="region of interest" description="Disordered" evidence="1">
    <location>
        <begin position="101"/>
        <end position="186"/>
    </location>
</feature>